<sequence length="145" mass="16146">MIHETEQNGRPAPAEKCNGGGKEMVLHHLEGDWQVRDLDATRKTIWQSRTAGGGGPVSCPICGCRSRIKDFVSIKPQMHAIHQCLGCGCWFDDLGPACPTCRSSGEYLGYVDVPGRGIYTQYRCRRCGHGFMLKMQESTDDRQQN</sequence>
<dbReference type="STRING" id="2200.GCA_001571405_01262"/>
<evidence type="ECO:0000313" key="2">
    <source>
        <dbReference type="Proteomes" id="UP000326500"/>
    </source>
</evidence>
<protein>
    <submittedName>
        <fullName evidence="1">Uncharacterized protein</fullName>
    </submittedName>
</protein>
<evidence type="ECO:0000313" key="1">
    <source>
        <dbReference type="EMBL" id="SDK35261.1"/>
    </source>
</evidence>
<accession>A0A1G9B6V6</accession>
<organism evidence="1 2">
    <name type="scientific">Methanoculleus thermophilus</name>
    <dbReference type="NCBI Taxonomy" id="2200"/>
    <lineage>
        <taxon>Archaea</taxon>
        <taxon>Methanobacteriati</taxon>
        <taxon>Methanobacteriota</taxon>
        <taxon>Stenosarchaea group</taxon>
        <taxon>Methanomicrobia</taxon>
        <taxon>Methanomicrobiales</taxon>
        <taxon>Methanomicrobiaceae</taxon>
        <taxon>Methanoculleus</taxon>
    </lineage>
</organism>
<proteinExistence type="predicted"/>
<gene>
    <name evidence="1" type="ORF">SAMN04488571_10835</name>
</gene>
<dbReference type="AlphaFoldDB" id="A0A1G9B6V6"/>
<name>A0A1G9B6V6_9EURY</name>
<dbReference type="EMBL" id="FNFT01000008">
    <property type="protein sequence ID" value="SDK35261.1"/>
    <property type="molecule type" value="Genomic_DNA"/>
</dbReference>
<dbReference type="Proteomes" id="UP000326500">
    <property type="component" value="Unassembled WGS sequence"/>
</dbReference>
<reference evidence="1 2" key="1">
    <citation type="submission" date="2016-10" db="EMBL/GenBank/DDBJ databases">
        <authorList>
            <person name="Varghese N."/>
            <person name="Submissions S."/>
        </authorList>
    </citation>
    <scope>NUCLEOTIDE SEQUENCE [LARGE SCALE GENOMIC DNA]</scope>
    <source>
        <strain evidence="1 2">DSM 2373</strain>
    </source>
</reference>
<keyword evidence="2" id="KW-1185">Reference proteome</keyword>